<comment type="caution">
    <text evidence="1">The sequence shown here is derived from an EMBL/GenBank/DDBJ whole genome shotgun (WGS) entry which is preliminary data.</text>
</comment>
<evidence type="ECO:0000313" key="2">
    <source>
        <dbReference type="Proteomes" id="UP001211894"/>
    </source>
</evidence>
<organism evidence="1 2">
    <name type="scientific">Bacillus changyiensis</name>
    <dbReference type="NCBI Taxonomy" id="3004103"/>
    <lineage>
        <taxon>Bacteria</taxon>
        <taxon>Bacillati</taxon>
        <taxon>Bacillota</taxon>
        <taxon>Bacilli</taxon>
        <taxon>Bacillales</taxon>
        <taxon>Bacillaceae</taxon>
        <taxon>Bacillus</taxon>
    </lineage>
</organism>
<protein>
    <submittedName>
        <fullName evidence="1">Uncharacterized protein</fullName>
    </submittedName>
</protein>
<sequence length="113" mass="13414">MFQLSLFVKCQNKDEALEILQELINKINTHITSYNLVSNEPYWKIDDWFEITCNIETSNVLDIEKAESILEKISNKWSWNKGRFTARSTANNADTVFYNDKVQFFTCWFEDLD</sequence>
<dbReference type="EMBL" id="JAQKAB010000002">
    <property type="protein sequence ID" value="MDA7025582.1"/>
    <property type="molecule type" value="Genomic_DNA"/>
</dbReference>
<gene>
    <name evidence="1" type="ORF">PJ311_03020</name>
</gene>
<dbReference type="RefSeq" id="WP_271339442.1">
    <property type="nucleotide sequence ID" value="NZ_JAQKAB010000002.1"/>
</dbReference>
<reference evidence="1 2" key="1">
    <citation type="submission" date="2023-01" db="EMBL/GenBank/DDBJ databases">
        <title>Bacillus changyiensis sp. nov., isolated from a coastal deposit.</title>
        <authorList>
            <person name="Xiao G."/>
            <person name="Lai Q."/>
            <person name="Hu Z."/>
            <person name="Shao Z."/>
        </authorList>
    </citation>
    <scope>NUCLEOTIDE SEQUENCE [LARGE SCALE GENOMIC DNA]</scope>
    <source>
        <strain evidence="1 2">CLL-7-23</strain>
    </source>
</reference>
<proteinExistence type="predicted"/>
<accession>A0ABT4X2G2</accession>
<name>A0ABT4X2G2_9BACI</name>
<dbReference type="Proteomes" id="UP001211894">
    <property type="component" value="Unassembled WGS sequence"/>
</dbReference>
<keyword evidence="2" id="KW-1185">Reference proteome</keyword>
<evidence type="ECO:0000313" key="1">
    <source>
        <dbReference type="EMBL" id="MDA7025582.1"/>
    </source>
</evidence>